<accession>A0A645E975</accession>
<dbReference type="AlphaFoldDB" id="A0A645E975"/>
<comment type="caution">
    <text evidence="1">The sequence shown here is derived from an EMBL/GenBank/DDBJ whole genome shotgun (WGS) entry which is preliminary data.</text>
</comment>
<sequence>MAVERGDVVKVGALLIDATGEINLAVGVGDHHAAGGNFHFGGILPDDGIN</sequence>
<organism evidence="1">
    <name type="scientific">bioreactor metagenome</name>
    <dbReference type="NCBI Taxonomy" id="1076179"/>
    <lineage>
        <taxon>unclassified sequences</taxon>
        <taxon>metagenomes</taxon>
        <taxon>ecological metagenomes</taxon>
    </lineage>
</organism>
<reference evidence="1" key="1">
    <citation type="submission" date="2019-08" db="EMBL/GenBank/DDBJ databases">
        <authorList>
            <person name="Kucharzyk K."/>
            <person name="Murdoch R.W."/>
            <person name="Higgins S."/>
            <person name="Loffler F."/>
        </authorList>
    </citation>
    <scope>NUCLEOTIDE SEQUENCE</scope>
</reference>
<evidence type="ECO:0000313" key="1">
    <source>
        <dbReference type="EMBL" id="MPM97688.1"/>
    </source>
</evidence>
<proteinExistence type="predicted"/>
<protein>
    <submittedName>
        <fullName evidence="1">Uncharacterized protein</fullName>
    </submittedName>
</protein>
<dbReference type="EMBL" id="VSSQ01043922">
    <property type="protein sequence ID" value="MPM97688.1"/>
    <property type="molecule type" value="Genomic_DNA"/>
</dbReference>
<name>A0A645E975_9ZZZZ</name>
<gene>
    <name evidence="1" type="ORF">SDC9_144865</name>
</gene>